<evidence type="ECO:0000256" key="2">
    <source>
        <dbReference type="ARBA" id="ARBA00022786"/>
    </source>
</evidence>
<organism evidence="6 7">
    <name type="scientific">Mizuhopecten yessoensis</name>
    <name type="common">Japanese scallop</name>
    <name type="synonym">Patinopecten yessoensis</name>
    <dbReference type="NCBI Taxonomy" id="6573"/>
    <lineage>
        <taxon>Eukaryota</taxon>
        <taxon>Metazoa</taxon>
        <taxon>Spiralia</taxon>
        <taxon>Lophotrochozoa</taxon>
        <taxon>Mollusca</taxon>
        <taxon>Bivalvia</taxon>
        <taxon>Autobranchia</taxon>
        <taxon>Pteriomorphia</taxon>
        <taxon>Pectinida</taxon>
        <taxon>Pectinoidea</taxon>
        <taxon>Pectinidae</taxon>
        <taxon>Mizuhopecten</taxon>
    </lineage>
</organism>
<dbReference type="InterPro" id="IPR000608">
    <property type="entry name" value="UBC"/>
</dbReference>
<evidence type="ECO:0000313" key="6">
    <source>
        <dbReference type="EMBL" id="OWF45640.1"/>
    </source>
</evidence>
<comment type="similarity">
    <text evidence="4">Belongs to the ubiquitin-conjugating enzyme family.</text>
</comment>
<dbReference type="PANTHER" id="PTHR24068">
    <property type="entry name" value="UBIQUITIN-CONJUGATING ENZYME E2"/>
    <property type="match status" value="1"/>
</dbReference>
<proteinExistence type="inferred from homology"/>
<dbReference type="OrthoDB" id="7851174at2759"/>
<dbReference type="FunFam" id="3.10.110.10:FF:000002">
    <property type="entry name" value="Ubiquitin-conjugating enzyme E2 D3"/>
    <property type="match status" value="1"/>
</dbReference>
<dbReference type="GO" id="GO:0016740">
    <property type="term" value="F:transferase activity"/>
    <property type="evidence" value="ECO:0007669"/>
    <property type="project" value="UniProtKB-KW"/>
</dbReference>
<keyword evidence="7" id="KW-1185">Reference proteome</keyword>
<evidence type="ECO:0000256" key="1">
    <source>
        <dbReference type="ARBA" id="ARBA00022679"/>
    </source>
</evidence>
<evidence type="ECO:0000256" key="3">
    <source>
        <dbReference type="PROSITE-ProRule" id="PRU10133"/>
    </source>
</evidence>
<feature type="active site" description="Glycyl thioester intermediate" evidence="3">
    <location>
        <position position="87"/>
    </location>
</feature>
<dbReference type="InterPro" id="IPR016135">
    <property type="entry name" value="UBQ-conjugating_enzyme/RWD"/>
</dbReference>
<evidence type="ECO:0000256" key="4">
    <source>
        <dbReference type="RuleBase" id="RU362109"/>
    </source>
</evidence>
<dbReference type="Pfam" id="PF00179">
    <property type="entry name" value="UQ_con"/>
    <property type="match status" value="1"/>
</dbReference>
<dbReference type="STRING" id="6573.A0A210QA68"/>
<keyword evidence="1" id="KW-0808">Transferase</keyword>
<comment type="caution">
    <text evidence="6">The sequence shown here is derived from an EMBL/GenBank/DDBJ whole genome shotgun (WGS) entry which is preliminary data.</text>
</comment>
<dbReference type="InterPro" id="IPR023313">
    <property type="entry name" value="UBQ-conjugating_AS"/>
</dbReference>
<dbReference type="GO" id="GO:0005524">
    <property type="term" value="F:ATP binding"/>
    <property type="evidence" value="ECO:0007669"/>
    <property type="project" value="UniProtKB-UniRule"/>
</dbReference>
<evidence type="ECO:0000313" key="7">
    <source>
        <dbReference type="Proteomes" id="UP000242188"/>
    </source>
</evidence>
<dbReference type="PROSITE" id="PS00183">
    <property type="entry name" value="UBC_1"/>
    <property type="match status" value="1"/>
</dbReference>
<dbReference type="AlphaFoldDB" id="A0A210QA68"/>
<dbReference type="SMART" id="SM00212">
    <property type="entry name" value="UBCc"/>
    <property type="match status" value="1"/>
</dbReference>
<name>A0A210QA68_MIZYE</name>
<accession>A0A210QA68</accession>
<reference evidence="6 7" key="1">
    <citation type="journal article" date="2017" name="Nat. Ecol. Evol.">
        <title>Scallop genome provides insights into evolution of bilaterian karyotype and development.</title>
        <authorList>
            <person name="Wang S."/>
            <person name="Zhang J."/>
            <person name="Jiao W."/>
            <person name="Li J."/>
            <person name="Xun X."/>
            <person name="Sun Y."/>
            <person name="Guo X."/>
            <person name="Huan P."/>
            <person name="Dong B."/>
            <person name="Zhang L."/>
            <person name="Hu X."/>
            <person name="Sun X."/>
            <person name="Wang J."/>
            <person name="Zhao C."/>
            <person name="Wang Y."/>
            <person name="Wang D."/>
            <person name="Huang X."/>
            <person name="Wang R."/>
            <person name="Lv J."/>
            <person name="Li Y."/>
            <person name="Zhang Z."/>
            <person name="Liu B."/>
            <person name="Lu W."/>
            <person name="Hui Y."/>
            <person name="Liang J."/>
            <person name="Zhou Z."/>
            <person name="Hou R."/>
            <person name="Li X."/>
            <person name="Liu Y."/>
            <person name="Li H."/>
            <person name="Ning X."/>
            <person name="Lin Y."/>
            <person name="Zhao L."/>
            <person name="Xing Q."/>
            <person name="Dou J."/>
            <person name="Li Y."/>
            <person name="Mao J."/>
            <person name="Guo H."/>
            <person name="Dou H."/>
            <person name="Li T."/>
            <person name="Mu C."/>
            <person name="Jiang W."/>
            <person name="Fu Q."/>
            <person name="Fu X."/>
            <person name="Miao Y."/>
            <person name="Liu J."/>
            <person name="Yu Q."/>
            <person name="Li R."/>
            <person name="Liao H."/>
            <person name="Li X."/>
            <person name="Kong Y."/>
            <person name="Jiang Z."/>
            <person name="Chourrout D."/>
            <person name="Li R."/>
            <person name="Bao Z."/>
        </authorList>
    </citation>
    <scope>NUCLEOTIDE SEQUENCE [LARGE SCALE GENOMIC DNA]</scope>
    <source>
        <strain evidence="6 7">PY_sf001</strain>
    </source>
</reference>
<dbReference type="EMBL" id="NEDP02004422">
    <property type="protein sequence ID" value="OWF45640.1"/>
    <property type="molecule type" value="Genomic_DNA"/>
</dbReference>
<gene>
    <name evidence="6" type="ORF">KP79_PYT05942</name>
</gene>
<evidence type="ECO:0000259" key="5">
    <source>
        <dbReference type="PROSITE" id="PS50127"/>
    </source>
</evidence>
<dbReference type="PROSITE" id="PS50127">
    <property type="entry name" value="UBC_2"/>
    <property type="match status" value="1"/>
</dbReference>
<dbReference type="SUPFAM" id="SSF54495">
    <property type="entry name" value="UBC-like"/>
    <property type="match status" value="1"/>
</dbReference>
<keyword evidence="4" id="KW-0067">ATP-binding</keyword>
<keyword evidence="4" id="KW-0547">Nucleotide-binding</keyword>
<keyword evidence="2 4" id="KW-0833">Ubl conjugation pathway</keyword>
<dbReference type="Proteomes" id="UP000242188">
    <property type="component" value="Unassembled WGS sequence"/>
</dbReference>
<sequence length="149" mass="16867">MGTNNKRLKKELMEMQSDPPENCSAGLVGDDIYHWQASIFGPEGTPYAGGIFFLDMKFPTDYPFKAPTIRFTTKIYHPNINSNGSICVDILRSQWSPAITVNKVLLSLSSLMADPNPRDPLVPEIAKLYEHDLAKYNKNAKEWTEKFAR</sequence>
<feature type="domain" description="UBC core" evidence="5">
    <location>
        <begin position="3"/>
        <end position="149"/>
    </location>
</feature>
<dbReference type="Gene3D" id="3.10.110.10">
    <property type="entry name" value="Ubiquitin Conjugating Enzyme"/>
    <property type="match status" value="1"/>
</dbReference>
<protein>
    <submittedName>
        <fullName evidence="6">Ubiquitin-conjugating enzyme E2 D4</fullName>
    </submittedName>
</protein>